<gene>
    <name evidence="2" type="ORF">A3A39_03000</name>
</gene>
<dbReference type="Gene3D" id="3.40.50.12230">
    <property type="match status" value="1"/>
</dbReference>
<dbReference type="InterPro" id="IPR002376">
    <property type="entry name" value="Formyl_transf_N"/>
</dbReference>
<dbReference type="Pfam" id="PF00551">
    <property type="entry name" value="Formyl_trans_N"/>
    <property type="match status" value="1"/>
</dbReference>
<dbReference type="GO" id="GO:0004479">
    <property type="term" value="F:methionyl-tRNA formyltransferase activity"/>
    <property type="evidence" value="ECO:0007669"/>
    <property type="project" value="TreeGrafter"/>
</dbReference>
<evidence type="ECO:0000259" key="1">
    <source>
        <dbReference type="Pfam" id="PF00551"/>
    </source>
</evidence>
<dbReference type="PANTHER" id="PTHR11138:SF5">
    <property type="entry name" value="METHIONYL-TRNA FORMYLTRANSFERASE, MITOCHONDRIAL"/>
    <property type="match status" value="1"/>
</dbReference>
<dbReference type="PROSITE" id="PS00373">
    <property type="entry name" value="GART"/>
    <property type="match status" value="1"/>
</dbReference>
<dbReference type="InterPro" id="IPR001555">
    <property type="entry name" value="GART_AS"/>
</dbReference>
<feature type="domain" description="Formyl transferase N-terminal" evidence="1">
    <location>
        <begin position="33"/>
        <end position="179"/>
    </location>
</feature>
<dbReference type="STRING" id="1798512.A3A39_03000"/>
<dbReference type="Proteomes" id="UP000177372">
    <property type="component" value="Unassembled WGS sequence"/>
</dbReference>
<dbReference type="EMBL" id="MFLZ01000014">
    <property type="protein sequence ID" value="OGG80033.1"/>
    <property type="molecule type" value="Genomic_DNA"/>
</dbReference>
<sequence>MTVRPLNSVFIGGRQIGANCLRVLVDMDAPPQLVIPDPDDVGVDSWFESLVKVAKELSLPTLRGARVKDESAIKKIRALKPDIIFCIGSMQLIPKEVLAIPPLGVVNIHPALLPKYRGRYSTAHAIFNGEKETGATLHFMDERIDSGPIIMQEAFPIGNEDTARVVYDKFTEVGTALFKRFVESLKRGEEIASTPQDESKATYYPKGLPSGGKMDPSWDEVTKKRFVLAMTFPPFPMPDID</sequence>
<dbReference type="SUPFAM" id="SSF53328">
    <property type="entry name" value="Formyltransferase"/>
    <property type="match status" value="1"/>
</dbReference>
<dbReference type="InterPro" id="IPR036477">
    <property type="entry name" value="Formyl_transf_N_sf"/>
</dbReference>
<comment type="caution">
    <text evidence="2">The sequence shown here is derived from an EMBL/GenBank/DDBJ whole genome shotgun (WGS) entry which is preliminary data.</text>
</comment>
<evidence type="ECO:0000313" key="3">
    <source>
        <dbReference type="Proteomes" id="UP000177372"/>
    </source>
</evidence>
<accession>A0A1F6F2E0</accession>
<reference evidence="2 3" key="1">
    <citation type="journal article" date="2016" name="Nat. Commun.">
        <title>Thousands of microbial genomes shed light on interconnected biogeochemical processes in an aquifer system.</title>
        <authorList>
            <person name="Anantharaman K."/>
            <person name="Brown C.T."/>
            <person name="Hug L.A."/>
            <person name="Sharon I."/>
            <person name="Castelle C.J."/>
            <person name="Probst A.J."/>
            <person name="Thomas B.C."/>
            <person name="Singh A."/>
            <person name="Wilkins M.J."/>
            <person name="Karaoz U."/>
            <person name="Brodie E.L."/>
            <person name="Williams K.H."/>
            <person name="Hubbard S.S."/>
            <person name="Banfield J.F."/>
        </authorList>
    </citation>
    <scope>NUCLEOTIDE SEQUENCE [LARGE SCALE GENOMIC DNA]</scope>
</reference>
<dbReference type="AlphaFoldDB" id="A0A1F6F2E0"/>
<evidence type="ECO:0000313" key="2">
    <source>
        <dbReference type="EMBL" id="OGG80033.1"/>
    </source>
</evidence>
<organism evidence="2 3">
    <name type="scientific">Candidatus Kaiserbacteria bacterium RIFCSPLOWO2_01_FULL_54_13</name>
    <dbReference type="NCBI Taxonomy" id="1798512"/>
    <lineage>
        <taxon>Bacteria</taxon>
        <taxon>Candidatus Kaiseribacteriota</taxon>
    </lineage>
</organism>
<dbReference type="GO" id="GO:0005829">
    <property type="term" value="C:cytosol"/>
    <property type="evidence" value="ECO:0007669"/>
    <property type="project" value="TreeGrafter"/>
</dbReference>
<proteinExistence type="predicted"/>
<dbReference type="PANTHER" id="PTHR11138">
    <property type="entry name" value="METHIONYL-TRNA FORMYLTRANSFERASE"/>
    <property type="match status" value="1"/>
</dbReference>
<protein>
    <recommendedName>
        <fullName evidence="1">Formyl transferase N-terminal domain-containing protein</fullName>
    </recommendedName>
</protein>
<name>A0A1F6F2E0_9BACT</name>